<feature type="region of interest" description="Disordered" evidence="1">
    <location>
        <begin position="1"/>
        <end position="20"/>
    </location>
</feature>
<protein>
    <submittedName>
        <fullName evidence="2">Uncharacterized protein</fullName>
    </submittedName>
</protein>
<dbReference type="AlphaFoldDB" id="A0A8J6Q6J8"/>
<dbReference type="Proteomes" id="UP000600588">
    <property type="component" value="Unassembled WGS sequence"/>
</dbReference>
<sequence length="53" mass="5751">MGLTNSVREKEDNHGNNGFSSNVQAIIDIDGVVDFMAPVSLNFNRKADTPDVT</sequence>
<gene>
    <name evidence="2" type="ORF">ICJ83_01715</name>
</gene>
<dbReference type="EMBL" id="JACVXB010000001">
    <property type="protein sequence ID" value="MBD0830840.1"/>
    <property type="molecule type" value="Genomic_DNA"/>
</dbReference>
<keyword evidence="3" id="KW-1185">Reference proteome</keyword>
<reference evidence="2 3" key="1">
    <citation type="submission" date="2020-09" db="EMBL/GenBank/DDBJ databases">
        <title>TT11 complete genome.</title>
        <authorList>
            <person name="Wu Z."/>
        </authorList>
    </citation>
    <scope>NUCLEOTIDE SEQUENCE [LARGE SCALE GENOMIC DNA]</scope>
    <source>
        <strain evidence="2 3">TT11</strain>
    </source>
</reference>
<accession>A0A8J6Q6J8</accession>
<evidence type="ECO:0000313" key="3">
    <source>
        <dbReference type="Proteomes" id="UP000600588"/>
    </source>
</evidence>
<evidence type="ECO:0000256" key="1">
    <source>
        <dbReference type="SAM" id="MobiDB-lite"/>
    </source>
</evidence>
<evidence type="ECO:0000313" key="2">
    <source>
        <dbReference type="EMBL" id="MBD0830840.1"/>
    </source>
</evidence>
<comment type="caution">
    <text evidence="2">The sequence shown here is derived from an EMBL/GenBank/DDBJ whole genome shotgun (WGS) entry which is preliminary data.</text>
</comment>
<name>A0A8J6Q6J8_9FLAO</name>
<organism evidence="2 3">
    <name type="scientific">Aestuariibaculum sediminum</name>
    <dbReference type="NCBI Taxonomy" id="2770637"/>
    <lineage>
        <taxon>Bacteria</taxon>
        <taxon>Pseudomonadati</taxon>
        <taxon>Bacteroidota</taxon>
        <taxon>Flavobacteriia</taxon>
        <taxon>Flavobacteriales</taxon>
        <taxon>Flavobacteriaceae</taxon>
    </lineage>
</organism>
<proteinExistence type="predicted"/>